<evidence type="ECO:0000256" key="1">
    <source>
        <dbReference type="ARBA" id="ARBA00004141"/>
    </source>
</evidence>
<feature type="transmembrane region" description="Helical" evidence="6">
    <location>
        <begin position="140"/>
        <end position="157"/>
    </location>
</feature>
<dbReference type="EMBL" id="JANTQA010000047">
    <property type="protein sequence ID" value="KAJ3433174.1"/>
    <property type="molecule type" value="Genomic_DNA"/>
</dbReference>
<feature type="transmembrane region" description="Helical" evidence="6">
    <location>
        <begin position="315"/>
        <end position="336"/>
    </location>
</feature>
<dbReference type="InterPro" id="IPR005016">
    <property type="entry name" value="TDE1/TMS"/>
</dbReference>
<comment type="subcellular location">
    <subcellularLocation>
        <location evidence="1">Membrane</location>
        <topology evidence="1">Multi-pass membrane protein</topology>
    </subcellularLocation>
</comment>
<feature type="transmembrane region" description="Helical" evidence="6">
    <location>
        <begin position="229"/>
        <end position="248"/>
    </location>
</feature>
<gene>
    <name evidence="7" type="ORF">M0812_22126</name>
</gene>
<feature type="transmembrane region" description="Helical" evidence="6">
    <location>
        <begin position="202"/>
        <end position="222"/>
    </location>
</feature>
<evidence type="ECO:0000256" key="6">
    <source>
        <dbReference type="SAM" id="Phobius"/>
    </source>
</evidence>
<name>A0AAV7YWQ3_9EUKA</name>
<evidence type="ECO:0000313" key="7">
    <source>
        <dbReference type="EMBL" id="KAJ3433174.1"/>
    </source>
</evidence>
<comment type="similarity">
    <text evidence="2">Belongs to the TDE1 family.</text>
</comment>
<evidence type="ECO:0000256" key="2">
    <source>
        <dbReference type="ARBA" id="ARBA00006665"/>
    </source>
</evidence>
<feature type="transmembrane region" description="Helical" evidence="6">
    <location>
        <begin position="356"/>
        <end position="376"/>
    </location>
</feature>
<reference evidence="7" key="1">
    <citation type="submission" date="2022-08" db="EMBL/GenBank/DDBJ databases">
        <title>Novel sulphate-reducing endosymbionts in the free-living metamonad Anaeramoeba.</title>
        <authorList>
            <person name="Jerlstrom-Hultqvist J."/>
            <person name="Cepicka I."/>
            <person name="Gallot-Lavallee L."/>
            <person name="Salas-Leiva D."/>
            <person name="Curtis B.A."/>
            <person name="Zahonova K."/>
            <person name="Pipaliya S."/>
            <person name="Dacks J."/>
            <person name="Roger A.J."/>
        </authorList>
    </citation>
    <scope>NUCLEOTIDE SEQUENCE</scope>
    <source>
        <strain evidence="7">Busselton2</strain>
    </source>
</reference>
<organism evidence="7 8">
    <name type="scientific">Anaeramoeba flamelloides</name>
    <dbReference type="NCBI Taxonomy" id="1746091"/>
    <lineage>
        <taxon>Eukaryota</taxon>
        <taxon>Metamonada</taxon>
        <taxon>Anaeramoebidae</taxon>
        <taxon>Anaeramoeba</taxon>
    </lineage>
</organism>
<dbReference type="Pfam" id="PF03348">
    <property type="entry name" value="Serinc"/>
    <property type="match status" value="2"/>
</dbReference>
<feature type="transmembrane region" description="Helical" evidence="6">
    <location>
        <begin position="169"/>
        <end position="196"/>
    </location>
</feature>
<feature type="transmembrane region" description="Helical" evidence="6">
    <location>
        <begin position="268"/>
        <end position="286"/>
    </location>
</feature>
<evidence type="ECO:0000313" key="8">
    <source>
        <dbReference type="Proteomes" id="UP001146793"/>
    </source>
</evidence>
<feature type="transmembrane region" description="Helical" evidence="6">
    <location>
        <begin position="70"/>
        <end position="92"/>
    </location>
</feature>
<keyword evidence="5 6" id="KW-0472">Membrane</keyword>
<keyword evidence="4 6" id="KW-1133">Transmembrane helix</keyword>
<accession>A0AAV7YWQ3</accession>
<keyword evidence="3 6" id="KW-0812">Transmembrane</keyword>
<dbReference type="AlphaFoldDB" id="A0AAV7YWQ3"/>
<protein>
    <submittedName>
        <fullName evidence="7">Serine incorporator</fullName>
    </submittedName>
</protein>
<feature type="transmembrane region" description="Helical" evidence="6">
    <location>
        <begin position="21"/>
        <end position="41"/>
    </location>
</feature>
<dbReference type="PANTHER" id="PTHR10383:SF9">
    <property type="entry name" value="SERINE INCORPORATOR, ISOFORM F"/>
    <property type="match status" value="1"/>
</dbReference>
<evidence type="ECO:0000256" key="3">
    <source>
        <dbReference type="ARBA" id="ARBA00022692"/>
    </source>
</evidence>
<evidence type="ECO:0000256" key="5">
    <source>
        <dbReference type="ARBA" id="ARBA00023136"/>
    </source>
</evidence>
<dbReference type="GO" id="GO:0016020">
    <property type="term" value="C:membrane"/>
    <property type="evidence" value="ECO:0007669"/>
    <property type="project" value="UniProtKB-SubCell"/>
</dbReference>
<feature type="transmembrane region" description="Helical" evidence="6">
    <location>
        <begin position="113"/>
        <end position="134"/>
    </location>
</feature>
<proteinExistence type="inferred from homology"/>
<comment type="caution">
    <text evidence="7">The sequence shown here is derived from an EMBL/GenBank/DDBJ whole genome shotgun (WGS) entry which is preliminary data.</text>
</comment>
<evidence type="ECO:0000256" key="4">
    <source>
        <dbReference type="ARBA" id="ARBA00022989"/>
    </source>
</evidence>
<dbReference type="Proteomes" id="UP001146793">
    <property type="component" value="Unassembled WGS sequence"/>
</dbReference>
<sequence length="382" mass="43078">MDGDFDTKKSFFAKKHNRVRSAYAVIFTIGVVLALILRSFGQGGFDRLSSFDSCDQFKGDQKDSCIGKHLVFRISFVLFIFFFLQMLILIGYRGNDTTDFRSSVQNGWWLGKFFLLAAIFVACIFIPNPFFLVWGRISQILSGVFLLMQIIYLIGWIKDLGTTFVEREWFLVLLIFTIALYAIGITVSVLSFVYFSGSKCKLNSTIISLVLVFAVIYSAISLKVETGSVFESGVTFVYCGYLVIAALASQNDKTCNPFSMENASTLQIIPGIILAVIVITYSTFNLSGRSNTFRLAVDKDEYTGLQDRAPYSYSFFHFVYAMASLYIAMLLTGWNLEMTSTSKTVDTGVISMWVKIVSQWVVTLLYTWTTVAPLILKDRDFD</sequence>
<dbReference type="PANTHER" id="PTHR10383">
    <property type="entry name" value="SERINE INCORPORATOR"/>
    <property type="match status" value="1"/>
</dbReference>